<dbReference type="Gene3D" id="1.10.10.160">
    <property type="match status" value="1"/>
</dbReference>
<dbReference type="Pfam" id="PF00580">
    <property type="entry name" value="UvrD-helicase"/>
    <property type="match status" value="1"/>
</dbReference>
<keyword evidence="7" id="KW-0413">Isomerase</keyword>
<sequence>MDTSFLDELNESQRKAVETTEGYIRLTAGAGSGKTRALVSRYLYLTDIDGISPDNILCITFTRKAADEMKKRIRDISTTNLEGALISTYHGFCYKVIREDAHRLHLKKEFEIIDDNKLEKTFRDIYKELNLTIKDGELKSLQMALFQYKSRSPYVHKMTGLSNCTYAENVLNFNNQLTNLLSQPNYRYLADEISRYSGVLGHYLARQVEYANYDFFDLLEFTLHLFETDPYVLDKWQTRLEYIMVDEFQDSSPREKELISYLAGKHQNLFVVGDPDQSIYSFKGGDISVFLDFNKNFPNVIDLQLYENYRSTQQIVEVSNQLISKNEIRIDKSSIPKRGKGEDVTHFHCKKDKQEMQFIVDEINKIIKKKTYQVKNTDIPYSWKNIAVIVRSHRSKKPIETAFVKAGFPYTIADGIKFYAKKEIQTAIERWSHLFEQLKAYL</sequence>
<dbReference type="EC" id="5.6.2.4" evidence="9"/>
<organism evidence="15 16">
    <name type="scientific">Acinetobacter lwoffii</name>
    <dbReference type="NCBI Taxonomy" id="28090"/>
    <lineage>
        <taxon>Bacteria</taxon>
        <taxon>Pseudomonadati</taxon>
        <taxon>Pseudomonadota</taxon>
        <taxon>Gammaproteobacteria</taxon>
        <taxon>Moraxellales</taxon>
        <taxon>Moraxellaceae</taxon>
        <taxon>Acinetobacter</taxon>
    </lineage>
</organism>
<dbReference type="PROSITE" id="PS51198">
    <property type="entry name" value="UVRD_HELICASE_ATP_BIND"/>
    <property type="match status" value="1"/>
</dbReference>
<evidence type="ECO:0000256" key="7">
    <source>
        <dbReference type="ARBA" id="ARBA00023235"/>
    </source>
</evidence>
<dbReference type="InterPro" id="IPR014017">
    <property type="entry name" value="DNA_helicase_UvrD-like_C"/>
</dbReference>
<name>A0A6N1MX02_ACILW</name>
<dbReference type="GO" id="GO:0005524">
    <property type="term" value="F:ATP binding"/>
    <property type="evidence" value="ECO:0007669"/>
    <property type="project" value="UniProtKB-UniRule"/>
</dbReference>
<dbReference type="InterPro" id="IPR000212">
    <property type="entry name" value="DNA_helicase_UvrD/REP"/>
</dbReference>
<evidence type="ECO:0000256" key="5">
    <source>
        <dbReference type="ARBA" id="ARBA00022840"/>
    </source>
</evidence>
<evidence type="ECO:0000259" key="14">
    <source>
        <dbReference type="PROSITE" id="PS51217"/>
    </source>
</evidence>
<keyword evidence="2 12" id="KW-0547">Nucleotide-binding</keyword>
<comment type="catalytic activity">
    <reaction evidence="11">
        <text>ATP + H2O = ADP + phosphate + H(+)</text>
        <dbReference type="Rhea" id="RHEA:13065"/>
        <dbReference type="ChEBI" id="CHEBI:15377"/>
        <dbReference type="ChEBI" id="CHEBI:15378"/>
        <dbReference type="ChEBI" id="CHEBI:30616"/>
        <dbReference type="ChEBI" id="CHEBI:43474"/>
        <dbReference type="ChEBI" id="CHEBI:456216"/>
        <dbReference type="EC" id="5.6.2.4"/>
    </reaction>
</comment>
<evidence type="ECO:0000256" key="1">
    <source>
        <dbReference type="ARBA" id="ARBA00009922"/>
    </source>
</evidence>
<dbReference type="RefSeq" id="WP_174894601.1">
    <property type="nucleotide sequence ID" value="NZ_CP054803.1"/>
</dbReference>
<keyword evidence="3 12" id="KW-0378">Hydrolase</keyword>
<dbReference type="GO" id="GO:0033202">
    <property type="term" value="C:DNA helicase complex"/>
    <property type="evidence" value="ECO:0007669"/>
    <property type="project" value="TreeGrafter"/>
</dbReference>
<evidence type="ECO:0000256" key="3">
    <source>
        <dbReference type="ARBA" id="ARBA00022801"/>
    </source>
</evidence>
<dbReference type="GO" id="GO:0043138">
    <property type="term" value="F:3'-5' DNA helicase activity"/>
    <property type="evidence" value="ECO:0007669"/>
    <property type="project" value="UniProtKB-EC"/>
</dbReference>
<protein>
    <recommendedName>
        <fullName evidence="9">DNA 3'-5' helicase</fullName>
        <ecNumber evidence="9">5.6.2.4</ecNumber>
    </recommendedName>
    <alternativeName>
        <fullName evidence="10">DNA 3'-5' helicase II</fullName>
    </alternativeName>
</protein>
<feature type="binding site" evidence="12">
    <location>
        <begin position="28"/>
        <end position="35"/>
    </location>
    <ligand>
        <name>ATP</name>
        <dbReference type="ChEBI" id="CHEBI:30616"/>
    </ligand>
</feature>
<accession>A0A6N1MX02</accession>
<evidence type="ECO:0000256" key="12">
    <source>
        <dbReference type="PROSITE-ProRule" id="PRU00560"/>
    </source>
</evidence>
<dbReference type="Gene3D" id="1.10.486.10">
    <property type="entry name" value="PCRA, domain 4"/>
    <property type="match status" value="1"/>
</dbReference>
<dbReference type="PANTHER" id="PTHR11070:SF2">
    <property type="entry name" value="ATP-DEPENDENT DNA HELICASE SRS2"/>
    <property type="match status" value="1"/>
</dbReference>
<dbReference type="SUPFAM" id="SSF52540">
    <property type="entry name" value="P-loop containing nucleoside triphosphate hydrolases"/>
    <property type="match status" value="1"/>
</dbReference>
<reference evidence="15 16" key="1">
    <citation type="submission" date="2019-11" db="EMBL/GenBank/DDBJ databases">
        <title>FDA dAtabase for Regulatory Grade micrObial Sequences (FDA-ARGOS): Supporting development and validation of Infectious Disease Dx tests.</title>
        <authorList>
            <person name="Patel R."/>
            <person name="Rucinski S."/>
            <person name="Tallon L."/>
            <person name="Sadzewicz L."/>
            <person name="Vavikolanu K."/>
            <person name="Mehta A."/>
            <person name="Aluvathingal J."/>
            <person name="Nadendla S."/>
            <person name="Nandy P."/>
            <person name="Geyer C."/>
            <person name="Yan Y."/>
            <person name="Sichtig H."/>
        </authorList>
    </citation>
    <scope>NUCLEOTIDE SEQUENCE [LARGE SCALE GENOMIC DNA]</scope>
    <source>
        <strain evidence="15 16">FDAARGOS_557</strain>
    </source>
</reference>
<evidence type="ECO:0000256" key="10">
    <source>
        <dbReference type="ARBA" id="ARBA00034923"/>
    </source>
</evidence>
<dbReference type="Pfam" id="PF13361">
    <property type="entry name" value="UvrD_C"/>
    <property type="match status" value="1"/>
</dbReference>
<dbReference type="InterPro" id="IPR013986">
    <property type="entry name" value="DExx_box_DNA_helicase_dom_sf"/>
</dbReference>
<evidence type="ECO:0000256" key="11">
    <source>
        <dbReference type="ARBA" id="ARBA00048988"/>
    </source>
</evidence>
<dbReference type="EMBL" id="CP054803">
    <property type="protein sequence ID" value="QKU22412.1"/>
    <property type="molecule type" value="Genomic_DNA"/>
</dbReference>
<dbReference type="InterPro" id="IPR014016">
    <property type="entry name" value="UvrD-like_ATP-bd"/>
</dbReference>
<dbReference type="CDD" id="cd17932">
    <property type="entry name" value="DEXQc_UvrD"/>
    <property type="match status" value="1"/>
</dbReference>
<keyword evidence="5 12" id="KW-0067">ATP-binding</keyword>
<evidence type="ECO:0000313" key="15">
    <source>
        <dbReference type="EMBL" id="QKU22412.1"/>
    </source>
</evidence>
<dbReference type="GO" id="GO:0005829">
    <property type="term" value="C:cytosol"/>
    <property type="evidence" value="ECO:0007669"/>
    <property type="project" value="TreeGrafter"/>
</dbReference>
<dbReference type="PANTHER" id="PTHR11070">
    <property type="entry name" value="UVRD / RECB / PCRA DNA HELICASE FAMILY MEMBER"/>
    <property type="match status" value="1"/>
</dbReference>
<evidence type="ECO:0000256" key="6">
    <source>
        <dbReference type="ARBA" id="ARBA00023125"/>
    </source>
</evidence>
<dbReference type="AlphaFoldDB" id="A0A6N1MX02"/>
<dbReference type="InterPro" id="IPR027417">
    <property type="entry name" value="P-loop_NTPase"/>
</dbReference>
<dbReference type="GO" id="GO:0003677">
    <property type="term" value="F:DNA binding"/>
    <property type="evidence" value="ECO:0007669"/>
    <property type="project" value="UniProtKB-KW"/>
</dbReference>
<proteinExistence type="inferred from homology"/>
<evidence type="ECO:0000313" key="16">
    <source>
        <dbReference type="Proteomes" id="UP000509126"/>
    </source>
</evidence>
<evidence type="ECO:0000256" key="9">
    <source>
        <dbReference type="ARBA" id="ARBA00034808"/>
    </source>
</evidence>
<evidence type="ECO:0000256" key="4">
    <source>
        <dbReference type="ARBA" id="ARBA00022806"/>
    </source>
</evidence>
<evidence type="ECO:0000256" key="2">
    <source>
        <dbReference type="ARBA" id="ARBA00022741"/>
    </source>
</evidence>
<keyword evidence="4 12" id="KW-0347">Helicase</keyword>
<dbReference type="GO" id="GO:0016787">
    <property type="term" value="F:hydrolase activity"/>
    <property type="evidence" value="ECO:0007669"/>
    <property type="project" value="UniProtKB-UniRule"/>
</dbReference>
<feature type="domain" description="UvrD-like helicase ATP-binding" evidence="13">
    <location>
        <begin position="7"/>
        <end position="312"/>
    </location>
</feature>
<comment type="similarity">
    <text evidence="1">Belongs to the helicase family. UvrD subfamily.</text>
</comment>
<gene>
    <name evidence="15" type="ORF">FOB19_14025</name>
</gene>
<dbReference type="GO" id="GO:0000725">
    <property type="term" value="P:recombinational repair"/>
    <property type="evidence" value="ECO:0007669"/>
    <property type="project" value="TreeGrafter"/>
</dbReference>
<evidence type="ECO:0000259" key="13">
    <source>
        <dbReference type="PROSITE" id="PS51198"/>
    </source>
</evidence>
<feature type="domain" description="UvrD-like helicase C-terminal" evidence="14">
    <location>
        <begin position="313"/>
        <end position="442"/>
    </location>
</feature>
<dbReference type="Proteomes" id="UP000509126">
    <property type="component" value="Chromosome"/>
</dbReference>
<evidence type="ECO:0000256" key="8">
    <source>
        <dbReference type="ARBA" id="ARBA00034617"/>
    </source>
</evidence>
<keyword evidence="6" id="KW-0238">DNA-binding</keyword>
<comment type="catalytic activity">
    <reaction evidence="8">
        <text>Couples ATP hydrolysis with the unwinding of duplex DNA by translocating in the 3'-5' direction.</text>
        <dbReference type="EC" id="5.6.2.4"/>
    </reaction>
</comment>
<dbReference type="PROSITE" id="PS51217">
    <property type="entry name" value="UVRD_HELICASE_CTER"/>
    <property type="match status" value="1"/>
</dbReference>
<dbReference type="Gene3D" id="3.40.50.300">
    <property type="entry name" value="P-loop containing nucleotide triphosphate hydrolases"/>
    <property type="match status" value="2"/>
</dbReference>